<accession>A0ACB9L878</accession>
<evidence type="ECO:0000313" key="2">
    <source>
        <dbReference type="Proteomes" id="UP000828941"/>
    </source>
</evidence>
<reference evidence="1 2" key="1">
    <citation type="journal article" date="2022" name="DNA Res.">
        <title>Chromosomal-level genome assembly of the orchid tree Bauhinia variegata (Leguminosae; Cercidoideae) supports the allotetraploid origin hypothesis of Bauhinia.</title>
        <authorList>
            <person name="Zhong Y."/>
            <person name="Chen Y."/>
            <person name="Zheng D."/>
            <person name="Pang J."/>
            <person name="Liu Y."/>
            <person name="Luo S."/>
            <person name="Meng S."/>
            <person name="Qian L."/>
            <person name="Wei D."/>
            <person name="Dai S."/>
            <person name="Zhou R."/>
        </authorList>
    </citation>
    <scope>NUCLEOTIDE SEQUENCE [LARGE SCALE GENOMIC DNA]</scope>
    <source>
        <strain evidence="1">BV-YZ2020</strain>
    </source>
</reference>
<protein>
    <submittedName>
        <fullName evidence="1">Uncharacterized protein</fullName>
    </submittedName>
</protein>
<keyword evidence="2" id="KW-1185">Reference proteome</keyword>
<name>A0ACB9L878_BAUVA</name>
<dbReference type="EMBL" id="CM039437">
    <property type="protein sequence ID" value="KAI4305293.1"/>
    <property type="molecule type" value="Genomic_DNA"/>
</dbReference>
<organism evidence="1 2">
    <name type="scientific">Bauhinia variegata</name>
    <name type="common">Purple orchid tree</name>
    <name type="synonym">Phanera variegata</name>
    <dbReference type="NCBI Taxonomy" id="167791"/>
    <lineage>
        <taxon>Eukaryota</taxon>
        <taxon>Viridiplantae</taxon>
        <taxon>Streptophyta</taxon>
        <taxon>Embryophyta</taxon>
        <taxon>Tracheophyta</taxon>
        <taxon>Spermatophyta</taxon>
        <taxon>Magnoliopsida</taxon>
        <taxon>eudicotyledons</taxon>
        <taxon>Gunneridae</taxon>
        <taxon>Pentapetalae</taxon>
        <taxon>rosids</taxon>
        <taxon>fabids</taxon>
        <taxon>Fabales</taxon>
        <taxon>Fabaceae</taxon>
        <taxon>Cercidoideae</taxon>
        <taxon>Cercideae</taxon>
        <taxon>Bauhiniinae</taxon>
        <taxon>Bauhinia</taxon>
    </lineage>
</organism>
<gene>
    <name evidence="1" type="ORF">L6164_028665</name>
</gene>
<sequence>MKDFVMPPFRGERNENLYTHISAFTHVCSTIKINGASEEAIKLMVFPFSLADRALSWYQALKLDSITDWNTLVQKFINKYHPLALRNKLRGEIVSFQQAPSESMTSAFERFQELLRKCLGHGLEEWRQGEIFYQGYLVESQILIDAACGGSISNKSPEEAYELLELLASNHQQTAGDRDSRRGYMS</sequence>
<evidence type="ECO:0000313" key="1">
    <source>
        <dbReference type="EMBL" id="KAI4305293.1"/>
    </source>
</evidence>
<dbReference type="Proteomes" id="UP000828941">
    <property type="component" value="Chromosome 12"/>
</dbReference>
<comment type="caution">
    <text evidence="1">The sequence shown here is derived from an EMBL/GenBank/DDBJ whole genome shotgun (WGS) entry which is preliminary data.</text>
</comment>
<proteinExistence type="predicted"/>